<comment type="caution">
    <text evidence="4">The sequence shown here is derived from an EMBL/GenBank/DDBJ whole genome shotgun (WGS) entry which is preliminary data.</text>
</comment>
<protein>
    <submittedName>
        <fullName evidence="4">GNAT family N-acetyltransferase</fullName>
        <ecNumber evidence="4">2.3.-.-</ecNumber>
    </submittedName>
</protein>
<evidence type="ECO:0000256" key="2">
    <source>
        <dbReference type="ARBA" id="ARBA00023315"/>
    </source>
</evidence>
<dbReference type="InterPro" id="IPR000182">
    <property type="entry name" value="GNAT_dom"/>
</dbReference>
<dbReference type="InterPro" id="IPR050832">
    <property type="entry name" value="Bact_Acetyltransf"/>
</dbReference>
<keyword evidence="1 4" id="KW-0808">Transferase</keyword>
<dbReference type="PANTHER" id="PTHR43877">
    <property type="entry name" value="AMINOALKYLPHOSPHONATE N-ACETYLTRANSFERASE-RELATED-RELATED"/>
    <property type="match status" value="1"/>
</dbReference>
<evidence type="ECO:0000256" key="1">
    <source>
        <dbReference type="ARBA" id="ARBA00022679"/>
    </source>
</evidence>
<dbReference type="GO" id="GO:0016746">
    <property type="term" value="F:acyltransferase activity"/>
    <property type="evidence" value="ECO:0007669"/>
    <property type="project" value="UniProtKB-KW"/>
</dbReference>
<dbReference type="EC" id="2.3.-.-" evidence="4"/>
<evidence type="ECO:0000313" key="4">
    <source>
        <dbReference type="EMBL" id="MFC4829960.1"/>
    </source>
</evidence>
<dbReference type="CDD" id="cd04301">
    <property type="entry name" value="NAT_SF"/>
    <property type="match status" value="1"/>
</dbReference>
<proteinExistence type="predicted"/>
<accession>A0ABV9R838</accession>
<dbReference type="SUPFAM" id="SSF55729">
    <property type="entry name" value="Acyl-CoA N-acyltransferases (Nat)"/>
    <property type="match status" value="1"/>
</dbReference>
<dbReference type="Pfam" id="PF13508">
    <property type="entry name" value="Acetyltransf_7"/>
    <property type="match status" value="1"/>
</dbReference>
<dbReference type="InterPro" id="IPR016181">
    <property type="entry name" value="Acyl_CoA_acyltransferase"/>
</dbReference>
<dbReference type="PANTHER" id="PTHR43877:SF1">
    <property type="entry name" value="ACETYLTRANSFERASE"/>
    <property type="match status" value="1"/>
</dbReference>
<dbReference type="RefSeq" id="WP_307835031.1">
    <property type="nucleotide sequence ID" value="NZ_JAFBBW010000001.1"/>
</dbReference>
<organism evidence="4 5">
    <name type="scientific">Agromyces aurantiacus</name>
    <dbReference type="NCBI Taxonomy" id="165814"/>
    <lineage>
        <taxon>Bacteria</taxon>
        <taxon>Bacillati</taxon>
        <taxon>Actinomycetota</taxon>
        <taxon>Actinomycetes</taxon>
        <taxon>Micrococcales</taxon>
        <taxon>Microbacteriaceae</taxon>
        <taxon>Agromyces</taxon>
    </lineage>
</organism>
<feature type="domain" description="N-acetyltransferase" evidence="3">
    <location>
        <begin position="23"/>
        <end position="176"/>
    </location>
</feature>
<dbReference type="Gene3D" id="3.40.630.30">
    <property type="match status" value="1"/>
</dbReference>
<sequence length="201" mass="21605">MSTNALPETVAVRFEPASAAQDVATVEAIAALVNAVYDVAESGLWADGAQRTSPAEVAELIADGQIATARAGGRLVGAVRFRSLDSEVAEFGMLAADPEWRGRGVGRDLVAFAEASAAASGHRTMQLEVLVPRTWTHPSKEFLRAWYARLGYRVERVTHLEELYPDLAPLLATECDLEVSRKPLVGASTRENTTRSSPSVQ</sequence>
<dbReference type="EMBL" id="JBHSJC010000002">
    <property type="protein sequence ID" value="MFC4829960.1"/>
    <property type="molecule type" value="Genomic_DNA"/>
</dbReference>
<reference evidence="5" key="1">
    <citation type="journal article" date="2019" name="Int. J. Syst. Evol. Microbiol.">
        <title>The Global Catalogue of Microorganisms (GCM) 10K type strain sequencing project: providing services to taxonomists for standard genome sequencing and annotation.</title>
        <authorList>
            <consortium name="The Broad Institute Genomics Platform"/>
            <consortium name="The Broad Institute Genome Sequencing Center for Infectious Disease"/>
            <person name="Wu L."/>
            <person name="Ma J."/>
        </authorList>
    </citation>
    <scope>NUCLEOTIDE SEQUENCE [LARGE SCALE GENOMIC DNA]</scope>
    <source>
        <strain evidence="5">CGMCC 1.12192</strain>
    </source>
</reference>
<dbReference type="PROSITE" id="PS51186">
    <property type="entry name" value="GNAT"/>
    <property type="match status" value="1"/>
</dbReference>
<keyword evidence="2 4" id="KW-0012">Acyltransferase</keyword>
<keyword evidence="5" id="KW-1185">Reference proteome</keyword>
<evidence type="ECO:0000259" key="3">
    <source>
        <dbReference type="PROSITE" id="PS51186"/>
    </source>
</evidence>
<dbReference type="Proteomes" id="UP001595960">
    <property type="component" value="Unassembled WGS sequence"/>
</dbReference>
<evidence type="ECO:0000313" key="5">
    <source>
        <dbReference type="Proteomes" id="UP001595960"/>
    </source>
</evidence>
<gene>
    <name evidence="4" type="ORF">ACFPER_14230</name>
</gene>
<name>A0ABV9R838_9MICO</name>